<name>A0A2W5SQT6_9BACT</name>
<proteinExistence type="predicted"/>
<comment type="caution">
    <text evidence="1">The sequence shown here is derived from an EMBL/GenBank/DDBJ whole genome shotgun (WGS) entry which is preliminary data.</text>
</comment>
<reference evidence="1 2" key="1">
    <citation type="submission" date="2017-08" db="EMBL/GenBank/DDBJ databases">
        <title>Infants hospitalized years apart are colonized by the same room-sourced microbial strains.</title>
        <authorList>
            <person name="Brooks B."/>
            <person name="Olm M.R."/>
            <person name="Firek B.A."/>
            <person name="Baker R."/>
            <person name="Thomas B.C."/>
            <person name="Morowitz M.J."/>
            <person name="Banfield J.F."/>
        </authorList>
    </citation>
    <scope>NUCLEOTIDE SEQUENCE [LARGE SCALE GENOMIC DNA]</scope>
    <source>
        <strain evidence="1">S2_003_000_R2_14</strain>
    </source>
</reference>
<protein>
    <submittedName>
        <fullName evidence="1">Uncharacterized protein</fullName>
    </submittedName>
</protein>
<dbReference type="Proteomes" id="UP000249061">
    <property type="component" value="Unassembled WGS sequence"/>
</dbReference>
<accession>A0A2W5SQT6</accession>
<evidence type="ECO:0000313" key="1">
    <source>
        <dbReference type="EMBL" id="PZR05579.1"/>
    </source>
</evidence>
<evidence type="ECO:0000313" key="2">
    <source>
        <dbReference type="Proteomes" id="UP000249061"/>
    </source>
</evidence>
<organism evidence="1 2">
    <name type="scientific">Archangium gephyra</name>
    <dbReference type="NCBI Taxonomy" id="48"/>
    <lineage>
        <taxon>Bacteria</taxon>
        <taxon>Pseudomonadati</taxon>
        <taxon>Myxococcota</taxon>
        <taxon>Myxococcia</taxon>
        <taxon>Myxococcales</taxon>
        <taxon>Cystobacterineae</taxon>
        <taxon>Archangiaceae</taxon>
        <taxon>Archangium</taxon>
    </lineage>
</organism>
<sequence length="246" mass="27267">MKPILCTVGATHESGIVELLAPGRMISVTALTDVAAGVPLATGRKVLVTLTGTRDEHGRELVASVRAVGPTEAQVRELVALNKQLAELSLPTPSRGEELNWLTKRYEQILATNEAPDDLVLRGLVDEWQQYDLRYPRTSWSSDLSPGIAEMAEHLRRHGLPYELDERPLNVAFEERVMKGASQEDARRQTITELAAIANERAAAAGKPERFFGFADLAWDDDPLWLWLSPKQAERLVALDLLRLNG</sequence>
<gene>
    <name evidence="1" type="ORF">DI536_32215</name>
</gene>
<dbReference type="AlphaFoldDB" id="A0A2W5SQT6"/>
<dbReference type="EMBL" id="QFQP01000044">
    <property type="protein sequence ID" value="PZR05579.1"/>
    <property type="molecule type" value="Genomic_DNA"/>
</dbReference>